<organism evidence="2 3">
    <name type="scientific">Apolygus lucorum</name>
    <name type="common">Small green plant bug</name>
    <name type="synonym">Lygocoris lucorum</name>
    <dbReference type="NCBI Taxonomy" id="248454"/>
    <lineage>
        <taxon>Eukaryota</taxon>
        <taxon>Metazoa</taxon>
        <taxon>Ecdysozoa</taxon>
        <taxon>Arthropoda</taxon>
        <taxon>Hexapoda</taxon>
        <taxon>Insecta</taxon>
        <taxon>Pterygota</taxon>
        <taxon>Neoptera</taxon>
        <taxon>Paraneoptera</taxon>
        <taxon>Hemiptera</taxon>
        <taxon>Heteroptera</taxon>
        <taxon>Panheteroptera</taxon>
        <taxon>Cimicomorpha</taxon>
        <taxon>Miridae</taxon>
        <taxon>Mirini</taxon>
        <taxon>Apolygus</taxon>
    </lineage>
</organism>
<gene>
    <name evidence="2" type="ORF">GE061_013181</name>
</gene>
<protein>
    <submittedName>
        <fullName evidence="2">Uncharacterized protein</fullName>
    </submittedName>
</protein>
<reference evidence="2" key="1">
    <citation type="journal article" date="2021" name="Mol. Ecol. Resour.">
        <title>Apolygus lucorum genome provides insights into omnivorousness and mesophyll feeding.</title>
        <authorList>
            <person name="Liu Y."/>
            <person name="Liu H."/>
            <person name="Wang H."/>
            <person name="Huang T."/>
            <person name="Liu B."/>
            <person name="Yang B."/>
            <person name="Yin L."/>
            <person name="Li B."/>
            <person name="Zhang Y."/>
            <person name="Zhang S."/>
            <person name="Jiang F."/>
            <person name="Zhang X."/>
            <person name="Ren Y."/>
            <person name="Wang B."/>
            <person name="Wang S."/>
            <person name="Lu Y."/>
            <person name="Wu K."/>
            <person name="Fan W."/>
            <person name="Wang G."/>
        </authorList>
    </citation>
    <scope>NUCLEOTIDE SEQUENCE</scope>
    <source>
        <strain evidence="2">12Hb</strain>
    </source>
</reference>
<proteinExistence type="predicted"/>
<keyword evidence="3" id="KW-1185">Reference proteome</keyword>
<name>A0A8S9XYH4_APOLU</name>
<sequence>AKVAHLLGSSGERRSGRNARVGSRESLESMQYDQDEHESRKVNVRS</sequence>
<feature type="compositionally biased region" description="Basic and acidic residues" evidence="1">
    <location>
        <begin position="37"/>
        <end position="46"/>
    </location>
</feature>
<dbReference type="EMBL" id="WIXP02000004">
    <property type="protein sequence ID" value="KAF6212655.1"/>
    <property type="molecule type" value="Genomic_DNA"/>
</dbReference>
<feature type="region of interest" description="Disordered" evidence="1">
    <location>
        <begin position="1"/>
        <end position="46"/>
    </location>
</feature>
<dbReference type="AlphaFoldDB" id="A0A8S9XYH4"/>
<evidence type="ECO:0000256" key="1">
    <source>
        <dbReference type="SAM" id="MobiDB-lite"/>
    </source>
</evidence>
<feature type="non-terminal residue" evidence="2">
    <location>
        <position position="1"/>
    </location>
</feature>
<evidence type="ECO:0000313" key="2">
    <source>
        <dbReference type="EMBL" id="KAF6212655.1"/>
    </source>
</evidence>
<evidence type="ECO:0000313" key="3">
    <source>
        <dbReference type="Proteomes" id="UP000466442"/>
    </source>
</evidence>
<dbReference type="Proteomes" id="UP000466442">
    <property type="component" value="Unassembled WGS sequence"/>
</dbReference>
<accession>A0A8S9XYH4</accession>
<comment type="caution">
    <text evidence="2">The sequence shown here is derived from an EMBL/GenBank/DDBJ whole genome shotgun (WGS) entry which is preliminary data.</text>
</comment>